<comment type="caution">
    <text evidence="1">The sequence shown here is derived from an EMBL/GenBank/DDBJ whole genome shotgun (WGS) entry which is preliminary data.</text>
</comment>
<organism evidence="1 2">
    <name type="scientific">Nannochloropsis gaditana</name>
    <dbReference type="NCBI Taxonomy" id="72520"/>
    <lineage>
        <taxon>Eukaryota</taxon>
        <taxon>Sar</taxon>
        <taxon>Stramenopiles</taxon>
        <taxon>Ochrophyta</taxon>
        <taxon>Eustigmatophyceae</taxon>
        <taxon>Eustigmatales</taxon>
        <taxon>Monodopsidaceae</taxon>
        <taxon>Nannochloropsis</taxon>
    </lineage>
</organism>
<accession>W7THU0</accession>
<gene>
    <name evidence="1" type="ORF">Naga_100084g16</name>
</gene>
<sequence>MPASISPNPGTAGLFSSCKENSIAAAIVDVRLMICLGHMECQSSLAYIWGDEQRWSVYAIEAILCDLNI</sequence>
<dbReference type="EMBL" id="AZIL01000612">
    <property type="protein sequence ID" value="EWM26555.1"/>
    <property type="molecule type" value="Genomic_DNA"/>
</dbReference>
<proteinExistence type="predicted"/>
<dbReference type="Proteomes" id="UP000019335">
    <property type="component" value="Chromosome 8"/>
</dbReference>
<evidence type="ECO:0000313" key="1">
    <source>
        <dbReference type="EMBL" id="EWM26555.1"/>
    </source>
</evidence>
<reference evidence="1 2" key="1">
    <citation type="journal article" date="2014" name="Mol. Plant">
        <title>Chromosome Scale Genome Assembly and Transcriptome Profiling of Nannochloropsis gaditana in Nitrogen Depletion.</title>
        <authorList>
            <person name="Corteggiani Carpinelli E."/>
            <person name="Telatin A."/>
            <person name="Vitulo N."/>
            <person name="Forcato C."/>
            <person name="D'Angelo M."/>
            <person name="Schiavon R."/>
            <person name="Vezzi A."/>
            <person name="Giacometti G.M."/>
            <person name="Morosinotto T."/>
            <person name="Valle G."/>
        </authorList>
    </citation>
    <scope>NUCLEOTIDE SEQUENCE [LARGE SCALE GENOMIC DNA]</scope>
    <source>
        <strain evidence="1 2">B-31</strain>
    </source>
</reference>
<protein>
    <submittedName>
        <fullName evidence="1">Uncharacterized protein</fullName>
    </submittedName>
</protein>
<keyword evidence="2" id="KW-1185">Reference proteome</keyword>
<name>W7THU0_9STRA</name>
<dbReference type="AlphaFoldDB" id="W7THU0"/>
<evidence type="ECO:0000313" key="2">
    <source>
        <dbReference type="Proteomes" id="UP000019335"/>
    </source>
</evidence>